<dbReference type="SUPFAM" id="SSF56935">
    <property type="entry name" value="Porins"/>
    <property type="match status" value="1"/>
</dbReference>
<keyword evidence="3" id="KW-1185">Reference proteome</keyword>
<dbReference type="EMBL" id="CP043329">
    <property type="protein sequence ID" value="QEK51723.1"/>
    <property type="molecule type" value="Genomic_DNA"/>
</dbReference>
<proteinExistence type="predicted"/>
<evidence type="ECO:0000313" key="2">
    <source>
        <dbReference type="EMBL" id="QEK51723.1"/>
    </source>
</evidence>
<evidence type="ECO:0000259" key="1">
    <source>
        <dbReference type="Pfam" id="PF00593"/>
    </source>
</evidence>
<feature type="domain" description="TonB-dependent receptor-like beta-barrel" evidence="1">
    <location>
        <begin position="105"/>
        <end position="669"/>
    </location>
</feature>
<dbReference type="InterPro" id="IPR000531">
    <property type="entry name" value="Beta-barrel_TonB"/>
</dbReference>
<dbReference type="NCBIfam" id="TIGR04056">
    <property type="entry name" value="OMP_RagA_SusC"/>
    <property type="match status" value="1"/>
</dbReference>
<dbReference type="InterPro" id="IPR023996">
    <property type="entry name" value="TonB-dep_OMP_SusC/RagA"/>
</dbReference>
<dbReference type="Proteomes" id="UP000323653">
    <property type="component" value="Chromosome"/>
</dbReference>
<reference evidence="2 3" key="1">
    <citation type="submission" date="2019-08" db="EMBL/GenBank/DDBJ databases">
        <title>Pedobacter sp. nov., isolated from Han river, South Korea.</title>
        <authorList>
            <person name="Lee D.-H."/>
            <person name="Kim Y.-S."/>
            <person name="Hwang E.-M."/>
            <person name="Le Tran T.C."/>
            <person name="Cha C.-J."/>
        </authorList>
    </citation>
    <scope>NUCLEOTIDE SEQUENCE [LARGE SCALE GENOMIC DNA]</scope>
    <source>
        <strain evidence="2 3">CJ43</strain>
    </source>
</reference>
<accession>A0A5C0VIX2</accession>
<dbReference type="KEGG" id="pej:FYC62_08660"/>
<organism evidence="2 3">
    <name type="scientific">Pedobacter aquae</name>
    <dbReference type="NCBI Taxonomy" id="2605747"/>
    <lineage>
        <taxon>Bacteria</taxon>
        <taxon>Pseudomonadati</taxon>
        <taxon>Bacteroidota</taxon>
        <taxon>Sphingobacteriia</taxon>
        <taxon>Sphingobacteriales</taxon>
        <taxon>Sphingobacteriaceae</taxon>
        <taxon>Pedobacter</taxon>
    </lineage>
</organism>
<dbReference type="AlphaFoldDB" id="A0A5C0VIX2"/>
<gene>
    <name evidence="2" type="ORF">FYC62_08660</name>
</gene>
<dbReference type="Pfam" id="PF00593">
    <property type="entry name" value="TonB_dep_Rec_b-barrel"/>
    <property type="match status" value="1"/>
</dbReference>
<protein>
    <submittedName>
        <fullName evidence="2">SusC/RagA family TonB-linked outer membrane protein</fullName>
    </submittedName>
</protein>
<name>A0A5C0VIX2_9SPHI</name>
<sequence length="711" mass="79947">MVGYLYEGGIFKEFDSPFGIKSTPDYNRTNLRSNLDITLSKNLTVGVILGGRLQKRYQPSGLQSNSFSYDNVEGMISRILQTPSFAYPIMLPDGRIAQNPSVGTNIWNPLAVLTRWGTRNDDFNAVESTFNINYNLGSLVKGLSFKANLGYDSYFNSTTRRNANWAAYVYDRRTGDVTLSPDRQRDEPLSGLLVSYDGRISSNLQGGLYYNRSFGKHTVTALALGTRQLVKSPGSSQTTAPPSASQGVVSRVTYNYDNRYFAEFNAAYNGSENFPIGLQYGFFPAVSAGWTITNEDFMKDISWLNLLKIRGSYGIVGNDNLSIDGTNQRFLFLENYGTASGGTSFNPAWSRPNNGVQFGNPNSITNNLVSFISSVGNPNITWEKGRKRNIGIDASFLKESIRLTFDLFDEKRTDILTARQSGLQTYGEIYPRLNIGEVYNKGYEIELDYQKRTGQFKYGLTTQLSFARNKVINRDEPQGRPEYQKQEGKRLGQFFGFVTDGFYDSQEEIDNSPKNLLGTSIPGDLKYIDVNQDGVITNDDQTAIGYSRTPEYTYSVTPRLAYKGFSLSVLFQGVANVSSNVILTEQNNGQQMYGIQLGRWTPETAATATWPALHSRGNPYVNYRLNDFILQDASYLKIRNAELSWNVPATWLKKAKISSLRLFLNGQNLHTWTKFRMYLDPENINLSNTSFSVQSLYPSSRIYNFGLNIQL</sequence>
<evidence type="ECO:0000313" key="3">
    <source>
        <dbReference type="Proteomes" id="UP000323653"/>
    </source>
</evidence>